<organism evidence="2 3">
    <name type="scientific">Xylanibacillus composti</name>
    <dbReference type="NCBI Taxonomy" id="1572762"/>
    <lineage>
        <taxon>Bacteria</taxon>
        <taxon>Bacillati</taxon>
        <taxon>Bacillota</taxon>
        <taxon>Bacilli</taxon>
        <taxon>Bacillales</taxon>
        <taxon>Paenibacillaceae</taxon>
        <taxon>Xylanibacillus</taxon>
    </lineage>
</organism>
<comment type="caution">
    <text evidence="2">The sequence shown here is derived from an EMBL/GenBank/DDBJ whole genome shotgun (WGS) entry which is preliminary data.</text>
</comment>
<reference evidence="2" key="1">
    <citation type="submission" date="2021-04" db="EMBL/GenBank/DDBJ databases">
        <title>Draft genome sequence of Xylanibacillus composti strain K13.</title>
        <authorList>
            <person name="Uke A."/>
            <person name="Chhe C."/>
            <person name="Baramee S."/>
            <person name="Kosugi A."/>
        </authorList>
    </citation>
    <scope>NUCLEOTIDE SEQUENCE</scope>
    <source>
        <strain evidence="2">K13</strain>
    </source>
</reference>
<name>A0A8J4H3Q0_9BACL</name>
<evidence type="ECO:0000256" key="1">
    <source>
        <dbReference type="SAM" id="MobiDB-lite"/>
    </source>
</evidence>
<dbReference type="AlphaFoldDB" id="A0A8J4H3Q0"/>
<dbReference type="RefSeq" id="WP_280520912.1">
    <property type="nucleotide sequence ID" value="NZ_BOVK01000048.1"/>
</dbReference>
<feature type="compositionally biased region" description="Basic and acidic residues" evidence="1">
    <location>
        <begin position="12"/>
        <end position="40"/>
    </location>
</feature>
<sequence>MEVEMEISWDDGNGKVEDGDGMKLGKERDVDGVGMTEMEK</sequence>
<gene>
    <name evidence="2" type="ORF">XYCOK13_32510</name>
</gene>
<proteinExistence type="predicted"/>
<accession>A0A8J4H3Q0</accession>
<dbReference type="EMBL" id="BOVK01000048">
    <property type="protein sequence ID" value="GIQ70427.1"/>
    <property type="molecule type" value="Genomic_DNA"/>
</dbReference>
<feature type="region of interest" description="Disordered" evidence="1">
    <location>
        <begin position="1"/>
        <end position="40"/>
    </location>
</feature>
<evidence type="ECO:0000313" key="2">
    <source>
        <dbReference type="EMBL" id="GIQ70427.1"/>
    </source>
</evidence>
<evidence type="ECO:0000313" key="3">
    <source>
        <dbReference type="Proteomes" id="UP000677918"/>
    </source>
</evidence>
<dbReference type="Proteomes" id="UP000677918">
    <property type="component" value="Unassembled WGS sequence"/>
</dbReference>
<keyword evidence="3" id="KW-1185">Reference proteome</keyword>
<protein>
    <submittedName>
        <fullName evidence="2">Uncharacterized protein</fullName>
    </submittedName>
</protein>